<dbReference type="KEGG" id="bif:N288_23475"/>
<dbReference type="AlphaFoldDB" id="U5LF93"/>
<accession>U5LF93</accession>
<keyword evidence="2" id="KW-1185">Reference proteome</keyword>
<dbReference type="PATRIC" id="fig|1367477.3.peg.4684"/>
<evidence type="ECO:0000313" key="1">
    <source>
        <dbReference type="EMBL" id="AGX06534.1"/>
    </source>
</evidence>
<dbReference type="HOGENOM" id="CLU_2663398_0_0_9"/>
<name>U5LF93_9BACI</name>
<evidence type="ECO:0000313" key="2">
    <source>
        <dbReference type="Proteomes" id="UP000017805"/>
    </source>
</evidence>
<dbReference type="RefSeq" id="WP_009792685.1">
    <property type="nucleotide sequence ID" value="NC_022524.1"/>
</dbReference>
<sequence>MDTVTTELKNSGQLEDVKEYVESYPELKKYVEEAETVDESQLPFKTREQDARALIRMVSIFEIQGTTADTGRNST</sequence>
<dbReference type="STRING" id="1367477.N288_23475"/>
<dbReference type="Proteomes" id="UP000017805">
    <property type="component" value="Chromosome"/>
</dbReference>
<gene>
    <name evidence="1" type="ORF">N288_23475</name>
</gene>
<dbReference type="OrthoDB" id="2427603at2"/>
<proteinExistence type="predicted"/>
<dbReference type="EMBL" id="CP006643">
    <property type="protein sequence ID" value="AGX06534.1"/>
    <property type="molecule type" value="Genomic_DNA"/>
</dbReference>
<organism evidence="1 2">
    <name type="scientific">Bacillus infantis NRRL B-14911</name>
    <dbReference type="NCBI Taxonomy" id="1367477"/>
    <lineage>
        <taxon>Bacteria</taxon>
        <taxon>Bacillati</taxon>
        <taxon>Bacillota</taxon>
        <taxon>Bacilli</taxon>
        <taxon>Bacillales</taxon>
        <taxon>Bacillaceae</taxon>
        <taxon>Bacillus</taxon>
    </lineage>
</organism>
<protein>
    <submittedName>
        <fullName evidence="1">Uncharacterized protein</fullName>
    </submittedName>
</protein>
<reference evidence="1 2" key="1">
    <citation type="submission" date="2013-07" db="EMBL/GenBank/DDBJ databases">
        <title>Complete genome sequence of Bacillus infantis NRRL B-14911 that has potential to induce cardiac disease by antigenic mimicry.</title>
        <authorList>
            <person name="Massilamany C."/>
            <person name="Smith T.P.L."/>
            <person name="Loy J.D."/>
            <person name="Barletta R."/>
            <person name="Reddy J."/>
        </authorList>
    </citation>
    <scope>NUCLEOTIDE SEQUENCE [LARGE SCALE GENOMIC DNA]</scope>
    <source>
        <strain evidence="1 2">NRRL B-14911</strain>
    </source>
</reference>